<dbReference type="EMBL" id="CATVXE010000010">
    <property type="protein sequence ID" value="CAJ0684772.1"/>
    <property type="molecule type" value="Genomic_DNA"/>
</dbReference>
<protein>
    <recommendedName>
        <fullName evidence="8 14">3,4-dihydroxy-2-butanone 4-phosphate synthase</fullName>
        <shortName evidence="14">DHBP synthase</shortName>
        <ecNumber evidence="7 14">4.1.99.12</ecNumber>
    </recommendedName>
</protein>
<name>A0AAD2ATD5_9RALS</name>
<proteinExistence type="inferred from homology"/>
<feature type="binding site" evidence="14">
    <location>
        <begin position="140"/>
        <end position="144"/>
    </location>
    <ligand>
        <name>D-ribulose 5-phosphate</name>
        <dbReference type="ChEBI" id="CHEBI:58121"/>
    </ligand>
</feature>
<gene>
    <name evidence="16" type="primary">ribBA</name>
    <name evidence="14" type="synonym">ribB</name>
    <name evidence="17" type="ORF">R77569_02679</name>
    <name evidence="16" type="ORF">R77591_02573</name>
</gene>
<dbReference type="GO" id="GO:0008686">
    <property type="term" value="F:3,4-dihydroxy-2-butanone-4-phosphate synthase activity"/>
    <property type="evidence" value="ECO:0007669"/>
    <property type="project" value="UniProtKB-UniRule"/>
</dbReference>
<dbReference type="GO" id="GO:0030145">
    <property type="term" value="F:manganese ion binding"/>
    <property type="evidence" value="ECO:0007669"/>
    <property type="project" value="UniProtKB-UniRule"/>
</dbReference>
<evidence type="ECO:0000256" key="4">
    <source>
        <dbReference type="ARBA" id="ARBA00004904"/>
    </source>
</evidence>
<dbReference type="EMBL" id="CAUDKV010000010">
    <property type="protein sequence ID" value="CAJ0875088.1"/>
    <property type="molecule type" value="Genomic_DNA"/>
</dbReference>
<dbReference type="Gene3D" id="3.40.50.10990">
    <property type="entry name" value="GTP cyclohydrolase II"/>
    <property type="match status" value="1"/>
</dbReference>
<dbReference type="NCBIfam" id="TIGR00506">
    <property type="entry name" value="ribB"/>
    <property type="match status" value="1"/>
</dbReference>
<dbReference type="Gene3D" id="3.90.870.10">
    <property type="entry name" value="DHBP synthase"/>
    <property type="match status" value="1"/>
</dbReference>
<dbReference type="InterPro" id="IPR000422">
    <property type="entry name" value="DHBP_synthase_RibB"/>
</dbReference>
<evidence type="ECO:0000256" key="6">
    <source>
        <dbReference type="ARBA" id="ARBA00008976"/>
    </source>
</evidence>
<dbReference type="PANTHER" id="PTHR21327:SF34">
    <property type="entry name" value="3,4-DIHYDROXY-2-BUTANONE 4-PHOSPHATE SYNTHASE"/>
    <property type="match status" value="1"/>
</dbReference>
<reference evidence="16 19" key="1">
    <citation type="submission" date="2023-07" db="EMBL/GenBank/DDBJ databases">
        <authorList>
            <person name="Peeters C."/>
        </authorList>
    </citation>
    <scope>NUCLEOTIDE SEQUENCE</scope>
    <source>
        <strain evidence="17 19">R-77569</strain>
        <strain evidence="16">R-77591</strain>
    </source>
</reference>
<evidence type="ECO:0000313" key="16">
    <source>
        <dbReference type="EMBL" id="CAJ0684772.1"/>
    </source>
</evidence>
<keyword evidence="12 14" id="KW-0464">Manganese</keyword>
<evidence type="ECO:0000256" key="14">
    <source>
        <dbReference type="HAMAP-Rule" id="MF_00180"/>
    </source>
</evidence>
<keyword evidence="9 14" id="KW-0686">Riboflavin biosynthesis</keyword>
<evidence type="ECO:0000313" key="17">
    <source>
        <dbReference type="EMBL" id="CAJ0875088.1"/>
    </source>
</evidence>
<dbReference type="SUPFAM" id="SSF55821">
    <property type="entry name" value="YrdC/RibB"/>
    <property type="match status" value="1"/>
</dbReference>
<organism evidence="16 18">
    <name type="scientific">Ralstonia mannitolilytica</name>
    <dbReference type="NCBI Taxonomy" id="105219"/>
    <lineage>
        <taxon>Bacteria</taxon>
        <taxon>Pseudomonadati</taxon>
        <taxon>Pseudomonadota</taxon>
        <taxon>Betaproteobacteria</taxon>
        <taxon>Burkholderiales</taxon>
        <taxon>Burkholderiaceae</taxon>
        <taxon>Ralstonia</taxon>
    </lineage>
</organism>
<keyword evidence="13 14" id="KW-0456">Lyase</keyword>
<evidence type="ECO:0000256" key="5">
    <source>
        <dbReference type="ARBA" id="ARBA00005520"/>
    </source>
</evidence>
<evidence type="ECO:0000256" key="3">
    <source>
        <dbReference type="ARBA" id="ARBA00002284"/>
    </source>
</evidence>
<evidence type="ECO:0000256" key="12">
    <source>
        <dbReference type="ARBA" id="ARBA00023211"/>
    </source>
</evidence>
<dbReference type="InterPro" id="IPR017945">
    <property type="entry name" value="DHBP_synth_RibB-like_a/b_dom"/>
</dbReference>
<evidence type="ECO:0000256" key="1">
    <source>
        <dbReference type="ARBA" id="ARBA00000141"/>
    </source>
</evidence>
<dbReference type="GO" id="GO:0000287">
    <property type="term" value="F:magnesium ion binding"/>
    <property type="evidence" value="ECO:0007669"/>
    <property type="project" value="UniProtKB-UniRule"/>
</dbReference>
<feature type="binding site" evidence="14">
    <location>
        <position position="32"/>
    </location>
    <ligand>
        <name>D-ribulose 5-phosphate</name>
        <dbReference type="ChEBI" id="CHEBI:58121"/>
    </ligand>
</feature>
<keyword evidence="19" id="KW-1185">Reference proteome</keyword>
<accession>A0AAD2ATD5</accession>
<dbReference type="InterPro" id="IPR036144">
    <property type="entry name" value="RibA-like_sf"/>
</dbReference>
<comment type="function">
    <text evidence="3 14">Catalyzes the conversion of D-ribulose 5-phosphate to formate and 3,4-dihydroxy-2-butanone 4-phosphate.</text>
</comment>
<sequence>MSIATVEEIIAEIRAGRMVILVDEEDRENEGDLILAADYVTPEAINFMARFGRGLICLTLTADRCRQLDLPLMVSRNGTPHGTNFTVSIEAAEGVTTGISAADRARTVQAAVARDAKPEDLVQPGHVFPLMAQPGGVLMRAGHTEAGCDLAALAGLSPASVICEIMKDDGTMARLPDLVEFAKEHGLKIGTIADLIQYRSRTESIVERVGERTMETQFGNFRAVAFRDRAAGRAHLALVKGTPTPGTETLVRVHEPLSVLDLLECQRTTHSWSVPAALRAVQAAPTGVVVLLNCGDSPDRLFTQFSALDAPHERPRTKPDPRIYGIGAQILKDVGVGKMRVLASPLKLPSMTGYDLEVTAYQSMADTPETATAATH</sequence>
<dbReference type="PIRSF" id="PIRSF001259">
    <property type="entry name" value="RibA"/>
    <property type="match status" value="1"/>
</dbReference>
<dbReference type="Proteomes" id="UP001190452">
    <property type="component" value="Unassembled WGS sequence"/>
</dbReference>
<evidence type="ECO:0000259" key="15">
    <source>
        <dbReference type="Pfam" id="PF00925"/>
    </source>
</evidence>
<dbReference type="PANTHER" id="PTHR21327">
    <property type="entry name" value="GTP CYCLOHYDROLASE II-RELATED"/>
    <property type="match status" value="1"/>
</dbReference>
<feature type="binding site" evidence="14">
    <location>
        <position position="28"/>
    </location>
    <ligand>
        <name>Mg(2+)</name>
        <dbReference type="ChEBI" id="CHEBI:18420"/>
        <label>1</label>
    </ligand>
</feature>
<dbReference type="FunFam" id="3.90.870.10:FF:000001">
    <property type="entry name" value="Riboflavin biosynthesis protein RibBA"/>
    <property type="match status" value="1"/>
</dbReference>
<comment type="catalytic activity">
    <reaction evidence="1 14">
        <text>D-ribulose 5-phosphate = (2S)-2-hydroxy-3-oxobutyl phosphate + formate + H(+)</text>
        <dbReference type="Rhea" id="RHEA:18457"/>
        <dbReference type="ChEBI" id="CHEBI:15378"/>
        <dbReference type="ChEBI" id="CHEBI:15740"/>
        <dbReference type="ChEBI" id="CHEBI:58121"/>
        <dbReference type="ChEBI" id="CHEBI:58830"/>
        <dbReference type="EC" id="4.1.99.12"/>
    </reaction>
</comment>
<dbReference type="GO" id="GO:0003935">
    <property type="term" value="F:GTP cyclohydrolase II activity"/>
    <property type="evidence" value="ECO:0007669"/>
    <property type="project" value="TreeGrafter"/>
</dbReference>
<comment type="similarity">
    <text evidence="14">Belongs to the DHBP synthase family.</text>
</comment>
<dbReference type="InterPro" id="IPR032677">
    <property type="entry name" value="GTP_cyclohydro_II"/>
</dbReference>
<comment type="cofactor">
    <cofactor evidence="2">
        <name>Mn(2+)</name>
        <dbReference type="ChEBI" id="CHEBI:29035"/>
    </cofactor>
</comment>
<comment type="caution">
    <text evidence="16">The sequence shown here is derived from an EMBL/GenBank/DDBJ whole genome shotgun (WGS) entry which is preliminary data.</text>
</comment>
<dbReference type="EC" id="4.1.99.12" evidence="7 14"/>
<evidence type="ECO:0000256" key="10">
    <source>
        <dbReference type="ARBA" id="ARBA00022723"/>
    </source>
</evidence>
<feature type="site" description="Essential for catalytic activity" evidence="14">
    <location>
        <position position="126"/>
    </location>
</feature>
<feature type="binding site" evidence="14">
    <location>
        <position position="143"/>
    </location>
    <ligand>
        <name>Mg(2+)</name>
        <dbReference type="ChEBI" id="CHEBI:18420"/>
        <label>2</label>
    </ligand>
</feature>
<evidence type="ECO:0000256" key="8">
    <source>
        <dbReference type="ARBA" id="ARBA00018836"/>
    </source>
</evidence>
<evidence type="ECO:0000256" key="2">
    <source>
        <dbReference type="ARBA" id="ARBA00001936"/>
    </source>
</evidence>
<dbReference type="SUPFAM" id="SSF142695">
    <property type="entry name" value="RibA-like"/>
    <property type="match status" value="1"/>
</dbReference>
<comment type="cofactor">
    <cofactor evidence="14">
        <name>Mg(2+)</name>
        <dbReference type="ChEBI" id="CHEBI:18420"/>
    </cofactor>
    <cofactor evidence="14">
        <name>Mn(2+)</name>
        <dbReference type="ChEBI" id="CHEBI:29035"/>
    </cofactor>
    <text evidence="14">Binds 2 divalent metal cations per subunit. Magnesium or manganese.</text>
</comment>
<dbReference type="Pfam" id="PF00925">
    <property type="entry name" value="GTP_cyclohydro2"/>
    <property type="match status" value="1"/>
</dbReference>
<comment type="similarity">
    <text evidence="6">In the C-terminal section; belongs to the GTP cyclohydrolase II family.</text>
</comment>
<dbReference type="GO" id="GO:0005829">
    <property type="term" value="C:cytosol"/>
    <property type="evidence" value="ECO:0007669"/>
    <property type="project" value="TreeGrafter"/>
</dbReference>
<dbReference type="AlphaFoldDB" id="A0AAD2ATD5"/>
<dbReference type="GO" id="GO:0009231">
    <property type="term" value="P:riboflavin biosynthetic process"/>
    <property type="evidence" value="ECO:0007669"/>
    <property type="project" value="UniProtKB-UniRule"/>
</dbReference>
<dbReference type="Pfam" id="PF00926">
    <property type="entry name" value="DHBP_synthase"/>
    <property type="match status" value="1"/>
</dbReference>
<comment type="similarity">
    <text evidence="5">In the N-terminal section; belongs to the DHBP synthase family.</text>
</comment>
<evidence type="ECO:0000256" key="11">
    <source>
        <dbReference type="ARBA" id="ARBA00022842"/>
    </source>
</evidence>
<dbReference type="HAMAP" id="MF_00180">
    <property type="entry name" value="RibB"/>
    <property type="match status" value="1"/>
</dbReference>
<evidence type="ECO:0000313" key="18">
    <source>
        <dbReference type="Proteomes" id="UP001190002"/>
    </source>
</evidence>
<evidence type="ECO:0000313" key="19">
    <source>
        <dbReference type="Proteomes" id="UP001190452"/>
    </source>
</evidence>
<feature type="binding site" evidence="14">
    <location>
        <position position="28"/>
    </location>
    <ligand>
        <name>Mg(2+)</name>
        <dbReference type="ChEBI" id="CHEBI:18420"/>
        <label>2</label>
    </ligand>
</feature>
<feature type="site" description="Essential for catalytic activity" evidence="14">
    <location>
        <position position="164"/>
    </location>
</feature>
<dbReference type="Proteomes" id="UP001190002">
    <property type="component" value="Unassembled WGS sequence"/>
</dbReference>
<dbReference type="RefSeq" id="WP_104565363.1">
    <property type="nucleotide sequence ID" value="NZ_CATVXE010000010.1"/>
</dbReference>
<feature type="domain" description="GTP cyclohydrolase II" evidence="15">
    <location>
        <begin position="208"/>
        <end position="361"/>
    </location>
</feature>
<comment type="pathway">
    <text evidence="4 14">Cofactor biosynthesis; riboflavin biosynthesis; 2-hydroxy-3-oxobutyl phosphate from D-ribulose 5-phosphate: step 1/1.</text>
</comment>
<evidence type="ECO:0000256" key="7">
    <source>
        <dbReference type="ARBA" id="ARBA00012153"/>
    </source>
</evidence>
<dbReference type="NCBIfam" id="NF010626">
    <property type="entry name" value="PRK14019.1"/>
    <property type="match status" value="1"/>
</dbReference>
<feature type="binding site" evidence="14">
    <location>
        <begin position="27"/>
        <end position="28"/>
    </location>
    <ligand>
        <name>D-ribulose 5-phosphate</name>
        <dbReference type="ChEBI" id="CHEBI:58121"/>
    </ligand>
</feature>
<comment type="subunit">
    <text evidence="14">Homodimer.</text>
</comment>
<evidence type="ECO:0000256" key="9">
    <source>
        <dbReference type="ARBA" id="ARBA00022619"/>
    </source>
</evidence>
<keyword evidence="11 14" id="KW-0460">Magnesium</keyword>
<keyword evidence="10 14" id="KW-0479">Metal-binding</keyword>
<evidence type="ECO:0000256" key="13">
    <source>
        <dbReference type="ARBA" id="ARBA00023239"/>
    </source>
</evidence>